<comment type="caution">
    <text evidence="3">The sequence shown here is derived from an EMBL/GenBank/DDBJ whole genome shotgun (WGS) entry which is preliminary data.</text>
</comment>
<dbReference type="InterPro" id="IPR001296">
    <property type="entry name" value="Glyco_trans_1"/>
</dbReference>
<evidence type="ECO:0000313" key="3">
    <source>
        <dbReference type="EMBL" id="MCE7002646.1"/>
    </source>
</evidence>
<keyword evidence="4" id="KW-1185">Reference proteome</keyword>
<sequence length="358" mass="38655">MGKLPATTVITFVVPGDIDDQAVPSGGNVYDRRMVRALGATEVAIAGTWPTPDDKARQELASALAKLDEGATVLIDGLVACGVPEVVVPQARRLRLAVLVHLPLADETGLDPDLAKDLNARERETLHAAGMVIATSPWAARRIVQHHWLDADRVHAVPPGTDPAPLAPGTDGRSRLLCVAAVTQRKGQDRLVEALDDVRDLPFSCELVGSLRRDTDYVLRLHEMIKETGLTDRVKMTGPKTGAELEASYAAADLFVLPSHTETYGMVLTEALARGIPVLATKVSAMPETVGKAPDGTVPGILTWQLADALRRFFSDHRLRDKLRAAAHARRDTLIDWDAAATRLADVLADLEEPACRR</sequence>
<name>A0ABS8Z3Z0_9PSEU</name>
<accession>A0ABS8Z3Z0</accession>
<evidence type="ECO:0000313" key="4">
    <source>
        <dbReference type="Proteomes" id="UP001521150"/>
    </source>
</evidence>
<reference evidence="3 4" key="1">
    <citation type="submission" date="2021-12" db="EMBL/GenBank/DDBJ databases">
        <title>Genome sequence of Kibdelosporangium philippinense ATCC 49844.</title>
        <authorList>
            <person name="Fedorov E.A."/>
            <person name="Omeragic M."/>
            <person name="Shalygina K.F."/>
            <person name="Maclea K.S."/>
        </authorList>
    </citation>
    <scope>NUCLEOTIDE SEQUENCE [LARGE SCALE GENOMIC DNA]</scope>
    <source>
        <strain evidence="3 4">ATCC 49844</strain>
    </source>
</reference>
<protein>
    <submittedName>
        <fullName evidence="3">Glycosyltransferase family 4 protein</fullName>
    </submittedName>
</protein>
<feature type="domain" description="Glycosyl transferase family 1" evidence="2">
    <location>
        <begin position="173"/>
        <end position="328"/>
    </location>
</feature>
<dbReference type="Gene3D" id="3.40.50.2000">
    <property type="entry name" value="Glycogen Phosphorylase B"/>
    <property type="match status" value="2"/>
</dbReference>
<dbReference type="PANTHER" id="PTHR46401:SF2">
    <property type="entry name" value="GLYCOSYLTRANSFERASE WBBK-RELATED"/>
    <property type="match status" value="1"/>
</dbReference>
<dbReference type="RefSeq" id="WP_233723978.1">
    <property type="nucleotide sequence ID" value="NZ_JAJVCN010000001.1"/>
</dbReference>
<dbReference type="PANTHER" id="PTHR46401">
    <property type="entry name" value="GLYCOSYLTRANSFERASE WBBK-RELATED"/>
    <property type="match status" value="1"/>
</dbReference>
<dbReference type="Pfam" id="PF00534">
    <property type="entry name" value="Glycos_transf_1"/>
    <property type="match status" value="1"/>
</dbReference>
<dbReference type="Proteomes" id="UP001521150">
    <property type="component" value="Unassembled WGS sequence"/>
</dbReference>
<gene>
    <name evidence="3" type="ORF">LWC34_07340</name>
</gene>
<dbReference type="EMBL" id="JAJVCN010000001">
    <property type="protein sequence ID" value="MCE7002646.1"/>
    <property type="molecule type" value="Genomic_DNA"/>
</dbReference>
<evidence type="ECO:0000259" key="2">
    <source>
        <dbReference type="Pfam" id="PF00534"/>
    </source>
</evidence>
<keyword evidence="1" id="KW-0808">Transferase</keyword>
<organism evidence="3 4">
    <name type="scientific">Kibdelosporangium philippinense</name>
    <dbReference type="NCBI Taxonomy" id="211113"/>
    <lineage>
        <taxon>Bacteria</taxon>
        <taxon>Bacillati</taxon>
        <taxon>Actinomycetota</taxon>
        <taxon>Actinomycetes</taxon>
        <taxon>Pseudonocardiales</taxon>
        <taxon>Pseudonocardiaceae</taxon>
        <taxon>Kibdelosporangium</taxon>
    </lineage>
</organism>
<dbReference type="SUPFAM" id="SSF53756">
    <property type="entry name" value="UDP-Glycosyltransferase/glycogen phosphorylase"/>
    <property type="match status" value="1"/>
</dbReference>
<evidence type="ECO:0000256" key="1">
    <source>
        <dbReference type="ARBA" id="ARBA00022679"/>
    </source>
</evidence>
<proteinExistence type="predicted"/>
<dbReference type="CDD" id="cd03801">
    <property type="entry name" value="GT4_PimA-like"/>
    <property type="match status" value="1"/>
</dbReference>